<evidence type="ECO:0000256" key="3">
    <source>
        <dbReference type="ARBA" id="ARBA00022833"/>
    </source>
</evidence>
<protein>
    <recommendedName>
        <fullName evidence="6">PHD-type domain-containing protein</fullName>
    </recommendedName>
</protein>
<dbReference type="InterPro" id="IPR019787">
    <property type="entry name" value="Znf_PHD-finger"/>
</dbReference>
<evidence type="ECO:0000256" key="2">
    <source>
        <dbReference type="ARBA" id="ARBA00022771"/>
    </source>
</evidence>
<keyword evidence="5" id="KW-0175">Coiled coil</keyword>
<comment type="caution">
    <text evidence="7">The sequence shown here is derived from an EMBL/GenBank/DDBJ whole genome shotgun (WGS) entry which is preliminary data.</text>
</comment>
<feature type="coiled-coil region" evidence="5">
    <location>
        <begin position="93"/>
        <end position="162"/>
    </location>
</feature>
<evidence type="ECO:0000313" key="8">
    <source>
        <dbReference type="Proteomes" id="UP001329430"/>
    </source>
</evidence>
<feature type="domain" description="PHD-type" evidence="6">
    <location>
        <begin position="1"/>
        <end position="58"/>
    </location>
</feature>
<dbReference type="CDD" id="cd15489">
    <property type="entry name" value="PHD_SF"/>
    <property type="match status" value="1"/>
</dbReference>
<evidence type="ECO:0000256" key="4">
    <source>
        <dbReference type="PROSITE-ProRule" id="PRU00146"/>
    </source>
</evidence>
<sequence length="320" mass="36925">MDKCSICKESIISEGDYVNCSLCKEKLHYNCANVREESWRKLSAKNRAIWRCYQCKTNPCNSENDEKEADVPVHKVKESVNPIMLALITSAVKAAIKEENKSLHDKIDNYQQSLDFFSFKFEEFTISLNNLEQENKKLKVDCKETAEKCKSLERENQLLNIKIEEDRQYARNHNVQIDGIPEKAGEDMVNTAIALASSLEIDLKKGDIQAVHRIKSKNPSKKPIIMQFSNRLLCDEFLNKAKSRKPTTAFCGMAAPQPIYVNEHMTPYYRNLFFEAKNKKVNNGSKQVFKFVWFKNSKLFVRKEDSSPKVRVLSAADLEY</sequence>
<keyword evidence="3" id="KW-0862">Zinc</keyword>
<keyword evidence="8" id="KW-1185">Reference proteome</keyword>
<dbReference type="PROSITE" id="PS50016">
    <property type="entry name" value="ZF_PHD_2"/>
    <property type="match status" value="1"/>
</dbReference>
<dbReference type="EMBL" id="JAVRBK010000009">
    <property type="protein sequence ID" value="KAK5639469.1"/>
    <property type="molecule type" value="Genomic_DNA"/>
</dbReference>
<evidence type="ECO:0000256" key="5">
    <source>
        <dbReference type="SAM" id="Coils"/>
    </source>
</evidence>
<evidence type="ECO:0000313" key="7">
    <source>
        <dbReference type="EMBL" id="KAK5639469.1"/>
    </source>
</evidence>
<keyword evidence="1" id="KW-0479">Metal-binding</keyword>
<dbReference type="SUPFAM" id="SSF57903">
    <property type="entry name" value="FYVE/PHD zinc finger"/>
    <property type="match status" value="1"/>
</dbReference>
<proteinExistence type="predicted"/>
<dbReference type="PROSITE" id="PS01359">
    <property type="entry name" value="ZF_PHD_1"/>
    <property type="match status" value="1"/>
</dbReference>
<dbReference type="InterPro" id="IPR019786">
    <property type="entry name" value="Zinc_finger_PHD-type_CS"/>
</dbReference>
<reference evidence="7 8" key="1">
    <citation type="journal article" date="2024" name="Insects">
        <title>An Improved Chromosome-Level Genome Assembly of the Firefly Pyrocoelia pectoralis.</title>
        <authorList>
            <person name="Fu X."/>
            <person name="Meyer-Rochow V.B."/>
            <person name="Ballantyne L."/>
            <person name="Zhu X."/>
        </authorList>
    </citation>
    <scope>NUCLEOTIDE SEQUENCE [LARGE SCALE GENOMIC DNA]</scope>
    <source>
        <strain evidence="7">XCY_ONT2</strain>
    </source>
</reference>
<dbReference type="Pfam" id="PF25298">
    <property type="entry name" value="Baculo_FP_2nd"/>
    <property type="match status" value="1"/>
</dbReference>
<dbReference type="Proteomes" id="UP001329430">
    <property type="component" value="Chromosome 9"/>
</dbReference>
<dbReference type="InterPro" id="IPR013083">
    <property type="entry name" value="Znf_RING/FYVE/PHD"/>
</dbReference>
<evidence type="ECO:0000256" key="1">
    <source>
        <dbReference type="ARBA" id="ARBA00022723"/>
    </source>
</evidence>
<dbReference type="InterPro" id="IPR057251">
    <property type="entry name" value="FP_C"/>
</dbReference>
<dbReference type="InterPro" id="IPR011011">
    <property type="entry name" value="Znf_FYVE_PHD"/>
</dbReference>
<dbReference type="Gene3D" id="3.30.40.10">
    <property type="entry name" value="Zinc/RING finger domain, C3HC4 (zinc finger)"/>
    <property type="match status" value="1"/>
</dbReference>
<evidence type="ECO:0000259" key="6">
    <source>
        <dbReference type="PROSITE" id="PS50016"/>
    </source>
</evidence>
<keyword evidence="2 4" id="KW-0863">Zinc-finger</keyword>
<organism evidence="7 8">
    <name type="scientific">Pyrocoelia pectoralis</name>
    <dbReference type="NCBI Taxonomy" id="417401"/>
    <lineage>
        <taxon>Eukaryota</taxon>
        <taxon>Metazoa</taxon>
        <taxon>Ecdysozoa</taxon>
        <taxon>Arthropoda</taxon>
        <taxon>Hexapoda</taxon>
        <taxon>Insecta</taxon>
        <taxon>Pterygota</taxon>
        <taxon>Neoptera</taxon>
        <taxon>Endopterygota</taxon>
        <taxon>Coleoptera</taxon>
        <taxon>Polyphaga</taxon>
        <taxon>Elateriformia</taxon>
        <taxon>Elateroidea</taxon>
        <taxon>Lampyridae</taxon>
        <taxon>Lampyrinae</taxon>
        <taxon>Pyrocoelia</taxon>
    </lineage>
</organism>
<accession>A0AAN7V9T5</accession>
<dbReference type="GO" id="GO:0008270">
    <property type="term" value="F:zinc ion binding"/>
    <property type="evidence" value="ECO:0007669"/>
    <property type="project" value="UniProtKB-KW"/>
</dbReference>
<name>A0AAN7V9T5_9COLE</name>
<gene>
    <name evidence="7" type="ORF">RI129_011961</name>
</gene>
<dbReference type="AlphaFoldDB" id="A0AAN7V9T5"/>